<proteinExistence type="predicted"/>
<dbReference type="PROSITE" id="PS00028">
    <property type="entry name" value="ZINC_FINGER_C2H2_1"/>
    <property type="match status" value="1"/>
</dbReference>
<sequence>MSPIGPSAAAQFQNHHAAVNANLEVITLQVHSQLSSGAQEGPSSQKKQEDTAQSSNPPFFRLTTAELLGLQRRYHKNKAHNFRDVTSARELEARGRGWDVFSRARKKSEKQGTSEDFKRRIDDELDHTLLAGLESIHAPSRKMKGKPDDLQVGKIPRSCQTRKKCMSKTKERKPEIPQEENDESPRQDQKLSKITQLRYRLAKEEEEAKAKKQDEMHKANGKPTRELHLRVREKSLKTTKASSSVRGVYDSLQPRFSKFLCEWEGCPVELMNFDTLKRHLHKVHCKAAQGDFTCLWGAYEESVGGGQDMHRKVYQTGEELASHVDDVHLTVQAWHMGDGQGKHGMASNADAADKLPAYLFEQHGKRRQQVTPSVKDQRIETPVGWRQRKKAAEARFDAMEKEYKRTSNFEKV</sequence>
<protein>
    <recommendedName>
        <fullName evidence="2">C2H2-type domain-containing protein</fullName>
    </recommendedName>
</protein>
<dbReference type="OrthoDB" id="5424797at2759"/>
<feature type="compositionally biased region" description="Basic and acidic residues" evidence="1">
    <location>
        <begin position="201"/>
        <end position="226"/>
    </location>
</feature>
<feature type="region of interest" description="Disordered" evidence="1">
    <location>
        <begin position="159"/>
        <end position="226"/>
    </location>
</feature>
<dbReference type="EMBL" id="MU032345">
    <property type="protein sequence ID" value="KAF3768623.1"/>
    <property type="molecule type" value="Genomic_DNA"/>
</dbReference>
<evidence type="ECO:0000256" key="1">
    <source>
        <dbReference type="SAM" id="MobiDB-lite"/>
    </source>
</evidence>
<evidence type="ECO:0000313" key="4">
    <source>
        <dbReference type="Proteomes" id="UP000803844"/>
    </source>
</evidence>
<feature type="compositionally biased region" description="Polar residues" evidence="1">
    <location>
        <begin position="34"/>
        <end position="57"/>
    </location>
</feature>
<feature type="domain" description="C2H2-type" evidence="2">
    <location>
        <begin position="261"/>
        <end position="284"/>
    </location>
</feature>
<feature type="region of interest" description="Disordered" evidence="1">
    <location>
        <begin position="34"/>
        <end position="58"/>
    </location>
</feature>
<evidence type="ECO:0000259" key="2">
    <source>
        <dbReference type="PROSITE" id="PS00028"/>
    </source>
</evidence>
<evidence type="ECO:0000313" key="3">
    <source>
        <dbReference type="EMBL" id="KAF3768623.1"/>
    </source>
</evidence>
<gene>
    <name evidence="3" type="ORF">M406DRAFT_327050</name>
</gene>
<dbReference type="GeneID" id="63837292"/>
<dbReference type="RefSeq" id="XP_040779584.1">
    <property type="nucleotide sequence ID" value="XM_040920163.1"/>
</dbReference>
<dbReference type="AlphaFoldDB" id="A0A9P4Y8S8"/>
<accession>A0A9P4Y8S8</accession>
<keyword evidence="4" id="KW-1185">Reference proteome</keyword>
<dbReference type="Proteomes" id="UP000803844">
    <property type="component" value="Unassembled WGS sequence"/>
</dbReference>
<name>A0A9P4Y8S8_CRYP1</name>
<comment type="caution">
    <text evidence="3">The sequence shown here is derived from an EMBL/GenBank/DDBJ whole genome shotgun (WGS) entry which is preliminary data.</text>
</comment>
<organism evidence="3 4">
    <name type="scientific">Cryphonectria parasitica (strain ATCC 38755 / EP155)</name>
    <dbReference type="NCBI Taxonomy" id="660469"/>
    <lineage>
        <taxon>Eukaryota</taxon>
        <taxon>Fungi</taxon>
        <taxon>Dikarya</taxon>
        <taxon>Ascomycota</taxon>
        <taxon>Pezizomycotina</taxon>
        <taxon>Sordariomycetes</taxon>
        <taxon>Sordariomycetidae</taxon>
        <taxon>Diaporthales</taxon>
        <taxon>Cryphonectriaceae</taxon>
        <taxon>Cryphonectria-Endothia species complex</taxon>
        <taxon>Cryphonectria</taxon>
    </lineage>
</organism>
<dbReference type="InterPro" id="IPR013087">
    <property type="entry name" value="Znf_C2H2_type"/>
</dbReference>
<reference evidence="3" key="1">
    <citation type="journal article" date="2020" name="Phytopathology">
        <title>Genome sequence of the chestnut blight fungus Cryphonectria parasitica EP155: A fundamental resource for an archetypical invasive plant pathogen.</title>
        <authorList>
            <person name="Crouch J.A."/>
            <person name="Dawe A."/>
            <person name="Aerts A."/>
            <person name="Barry K."/>
            <person name="Churchill A.C.L."/>
            <person name="Grimwood J."/>
            <person name="Hillman B."/>
            <person name="Milgroom M.G."/>
            <person name="Pangilinan J."/>
            <person name="Smith M."/>
            <person name="Salamov A."/>
            <person name="Schmutz J."/>
            <person name="Yadav J."/>
            <person name="Grigoriev I.V."/>
            <person name="Nuss D."/>
        </authorList>
    </citation>
    <scope>NUCLEOTIDE SEQUENCE</scope>
    <source>
        <strain evidence="3">EP155</strain>
    </source>
</reference>